<organism evidence="1 2">
    <name type="scientific">Lentinula aff. lateritia</name>
    <dbReference type="NCBI Taxonomy" id="2804960"/>
    <lineage>
        <taxon>Eukaryota</taxon>
        <taxon>Fungi</taxon>
        <taxon>Dikarya</taxon>
        <taxon>Basidiomycota</taxon>
        <taxon>Agaricomycotina</taxon>
        <taxon>Agaricomycetes</taxon>
        <taxon>Agaricomycetidae</taxon>
        <taxon>Agaricales</taxon>
        <taxon>Marasmiineae</taxon>
        <taxon>Omphalotaceae</taxon>
        <taxon>Lentinula</taxon>
    </lineage>
</organism>
<name>A0ACC1UE29_9AGAR</name>
<accession>A0ACC1UE29</accession>
<evidence type="ECO:0000313" key="2">
    <source>
        <dbReference type="Proteomes" id="UP001163835"/>
    </source>
</evidence>
<reference evidence="1" key="1">
    <citation type="submission" date="2022-09" db="EMBL/GenBank/DDBJ databases">
        <title>A Global Phylogenomic Analysis of the Shiitake Genus Lentinula.</title>
        <authorList>
            <consortium name="DOE Joint Genome Institute"/>
            <person name="Sierra-Patev S."/>
            <person name="Min B."/>
            <person name="Naranjo-Ortiz M."/>
            <person name="Looney B."/>
            <person name="Konkel Z."/>
            <person name="Slot J.C."/>
            <person name="Sakamoto Y."/>
            <person name="Steenwyk J.L."/>
            <person name="Rokas A."/>
            <person name="Carro J."/>
            <person name="Camarero S."/>
            <person name="Ferreira P."/>
            <person name="Molpeceres G."/>
            <person name="Ruiz-Duenas F.J."/>
            <person name="Serrano A."/>
            <person name="Henrissat B."/>
            <person name="Drula E."/>
            <person name="Hughes K.W."/>
            <person name="Mata J.L."/>
            <person name="Ishikawa N.K."/>
            <person name="Vargas-Isla R."/>
            <person name="Ushijima S."/>
            <person name="Smith C.A."/>
            <person name="Ahrendt S."/>
            <person name="Andreopoulos W."/>
            <person name="He G."/>
            <person name="Labutti K."/>
            <person name="Lipzen A."/>
            <person name="Ng V."/>
            <person name="Riley R."/>
            <person name="Sandor L."/>
            <person name="Barry K."/>
            <person name="Martinez A.T."/>
            <person name="Xiao Y."/>
            <person name="Gibbons J.G."/>
            <person name="Terashima K."/>
            <person name="Grigoriev I.V."/>
            <person name="Hibbett D.S."/>
        </authorList>
    </citation>
    <scope>NUCLEOTIDE SEQUENCE</scope>
    <source>
        <strain evidence="1">TMI1499</strain>
    </source>
</reference>
<gene>
    <name evidence="1" type="ORF">F5876DRAFT_31223</name>
</gene>
<protein>
    <submittedName>
        <fullName evidence="1">Uncharacterized protein</fullName>
    </submittedName>
</protein>
<keyword evidence="2" id="KW-1185">Reference proteome</keyword>
<evidence type="ECO:0000313" key="1">
    <source>
        <dbReference type="EMBL" id="KAJ3815210.1"/>
    </source>
</evidence>
<dbReference type="EMBL" id="MU794953">
    <property type="protein sequence ID" value="KAJ3815210.1"/>
    <property type="molecule type" value="Genomic_DNA"/>
</dbReference>
<sequence>MLIEPWTKQQMNIVLLGETGVGKTDLVNLIANLCAGATPENFVDNIELSNEAGHNGGSQTIQPRLYNITCVNGHKVNILDTPGLADGCGIHKDTEHMAAIVHAIAENFNAIDGIVILACGHVPRLGLSTHYTMNALSNMLPKFLSDNVAFIFTMVSSPLMLSFDTDWLPQELRTAHTWSIDNPSALWFKYQKRLTEEPPLEEDHREEMNEISHRAFKRATKTLSQFFQYLDKRKVQPTQPVLELYKISVDIETRISNTIARISQAEDKRIRLQKLQVELENEERIKQTHQHYERIIHRPYHEIQETGSEHNVLCTAVNCFSNCVERCAFPFTLDPENLAKSSASFEDTPGVPPLQRRCKVCGHPAEDHRHYRSKWVKAIATDKMIDEESKRRYESAETELQKIDIIAEMIKKEMAQLEQEITNSMSGVTDACEKYDKHSLSGNFMPYVFSATGLLKLRKQHEMNIGAGVEEMDRISEGIDYLEKKRKVLEQAVKGVKIHPST</sequence>
<comment type="caution">
    <text evidence="1">The sequence shown here is derived from an EMBL/GenBank/DDBJ whole genome shotgun (WGS) entry which is preliminary data.</text>
</comment>
<dbReference type="Proteomes" id="UP001163835">
    <property type="component" value="Unassembled WGS sequence"/>
</dbReference>
<proteinExistence type="predicted"/>